<feature type="domain" description="L,D-TPase catalytic" evidence="9">
    <location>
        <begin position="114"/>
        <end position="200"/>
    </location>
</feature>
<sequence>MRLSNLLNHRNLPFQVLAAGLLAVMLAFPVSAEPADHATAPEAQATESPSRLAGPQNESETDSAATQPDADTDAEIETVTSDPQANPETGDTDTSDTETADTDPVDTEPASQVLVDVDKTTQQMTVFVDGVETYSWPVSTGMRGYSTPSGSYTASSMNKIWYSKQWDNAAMPHAIFFTKKGHAIHASNETKKLGSPASHGACAWRRRTPRPCSSWSRRRA</sequence>
<dbReference type="PANTHER" id="PTHR30582">
    <property type="entry name" value="L,D-TRANSPEPTIDASE"/>
    <property type="match status" value="1"/>
</dbReference>
<comment type="caution">
    <text evidence="10">The sequence shown here is derived from an EMBL/GenBank/DDBJ whole genome shotgun (WGS) entry which is preliminary data.</text>
</comment>
<dbReference type="InterPro" id="IPR005490">
    <property type="entry name" value="LD_TPept_cat_dom"/>
</dbReference>
<feature type="compositionally biased region" description="Acidic residues" evidence="7">
    <location>
        <begin position="90"/>
        <end position="106"/>
    </location>
</feature>
<evidence type="ECO:0000256" key="8">
    <source>
        <dbReference type="SAM" id="SignalP"/>
    </source>
</evidence>
<dbReference type="OrthoDB" id="463216at2"/>
<evidence type="ECO:0000256" key="5">
    <source>
        <dbReference type="ARBA" id="ARBA00022984"/>
    </source>
</evidence>
<feature type="chain" id="PRO_5009138838" description="L,D-TPase catalytic domain-containing protein" evidence="8">
    <location>
        <begin position="33"/>
        <end position="220"/>
    </location>
</feature>
<comment type="pathway">
    <text evidence="1">Cell wall biogenesis; peptidoglycan biosynthesis.</text>
</comment>
<feature type="signal peptide" evidence="8">
    <location>
        <begin position="1"/>
        <end position="32"/>
    </location>
</feature>
<dbReference type="GO" id="GO:0005576">
    <property type="term" value="C:extracellular region"/>
    <property type="evidence" value="ECO:0007669"/>
    <property type="project" value="TreeGrafter"/>
</dbReference>
<dbReference type="InterPro" id="IPR038063">
    <property type="entry name" value="Transpep_catalytic_dom"/>
</dbReference>
<feature type="compositionally biased region" description="Polar residues" evidence="7">
    <location>
        <begin position="211"/>
        <end position="220"/>
    </location>
</feature>
<evidence type="ECO:0000256" key="3">
    <source>
        <dbReference type="ARBA" id="ARBA00022679"/>
    </source>
</evidence>
<evidence type="ECO:0000313" key="10">
    <source>
        <dbReference type="EMBL" id="ODR98246.1"/>
    </source>
</evidence>
<feature type="compositionally biased region" description="Polar residues" evidence="7">
    <location>
        <begin position="56"/>
        <end position="66"/>
    </location>
</feature>
<gene>
    <name evidence="10" type="ORF">AUC69_10140</name>
</gene>
<reference evidence="10 11" key="1">
    <citation type="journal article" date="2016" name="Environ. Microbiol.">
        <title>New Methyloceanibacter diversity from North Sea sediments includes methanotroph containing solely the soluble methane monooxygenase.</title>
        <authorList>
            <person name="Vekeman B."/>
            <person name="Kerckhof F.M."/>
            <person name="Cremers G."/>
            <person name="de Vos P."/>
            <person name="Vandamme P."/>
            <person name="Boon N."/>
            <person name="Op den Camp H.J."/>
            <person name="Heylen K."/>
        </authorList>
    </citation>
    <scope>NUCLEOTIDE SEQUENCE [LARGE SCALE GENOMIC DNA]</scope>
    <source>
        <strain evidence="10 11">R-67175</strain>
    </source>
</reference>
<evidence type="ECO:0000256" key="7">
    <source>
        <dbReference type="SAM" id="MobiDB-lite"/>
    </source>
</evidence>
<dbReference type="GO" id="GO:0016740">
    <property type="term" value="F:transferase activity"/>
    <property type="evidence" value="ECO:0007669"/>
    <property type="project" value="UniProtKB-KW"/>
</dbReference>
<dbReference type="Proteomes" id="UP000094472">
    <property type="component" value="Unassembled WGS sequence"/>
</dbReference>
<evidence type="ECO:0000256" key="4">
    <source>
        <dbReference type="ARBA" id="ARBA00022960"/>
    </source>
</evidence>
<feature type="compositionally biased region" description="Polar residues" evidence="7">
    <location>
        <begin position="78"/>
        <end position="87"/>
    </location>
</feature>
<keyword evidence="5" id="KW-0573">Peptidoglycan synthesis</keyword>
<dbReference type="Pfam" id="PF03734">
    <property type="entry name" value="YkuD"/>
    <property type="match status" value="1"/>
</dbReference>
<feature type="region of interest" description="Disordered" evidence="7">
    <location>
        <begin position="36"/>
        <end position="114"/>
    </location>
</feature>
<dbReference type="AlphaFoldDB" id="A0A1E3VZB8"/>
<evidence type="ECO:0000256" key="6">
    <source>
        <dbReference type="ARBA" id="ARBA00023316"/>
    </source>
</evidence>
<dbReference type="InterPro" id="IPR050979">
    <property type="entry name" value="LD-transpeptidase"/>
</dbReference>
<keyword evidence="11" id="KW-1185">Reference proteome</keyword>
<dbReference type="GO" id="GO:0071555">
    <property type="term" value="P:cell wall organization"/>
    <property type="evidence" value="ECO:0007669"/>
    <property type="project" value="UniProtKB-KW"/>
</dbReference>
<feature type="region of interest" description="Disordered" evidence="7">
    <location>
        <begin position="190"/>
        <end position="220"/>
    </location>
</feature>
<proteinExistence type="inferred from homology"/>
<keyword evidence="4" id="KW-0133">Cell shape</keyword>
<evidence type="ECO:0000256" key="1">
    <source>
        <dbReference type="ARBA" id="ARBA00004752"/>
    </source>
</evidence>
<name>A0A1E3VZB8_9HYPH</name>
<keyword evidence="3" id="KW-0808">Transferase</keyword>
<dbReference type="CDD" id="cd16913">
    <property type="entry name" value="YkuD_like"/>
    <property type="match status" value="1"/>
</dbReference>
<dbReference type="GO" id="GO:0071972">
    <property type="term" value="F:peptidoglycan L,D-transpeptidase activity"/>
    <property type="evidence" value="ECO:0007669"/>
    <property type="project" value="TreeGrafter"/>
</dbReference>
<evidence type="ECO:0000259" key="9">
    <source>
        <dbReference type="Pfam" id="PF03734"/>
    </source>
</evidence>
<dbReference type="SUPFAM" id="SSF141523">
    <property type="entry name" value="L,D-transpeptidase catalytic domain-like"/>
    <property type="match status" value="1"/>
</dbReference>
<keyword evidence="6" id="KW-0961">Cell wall biogenesis/degradation</keyword>
<dbReference type="Gene3D" id="2.40.440.10">
    <property type="entry name" value="L,D-transpeptidase catalytic domain-like"/>
    <property type="match status" value="1"/>
</dbReference>
<organism evidence="10 11">
    <name type="scientific">Methyloceanibacter superfactus</name>
    <dbReference type="NCBI Taxonomy" id="1774969"/>
    <lineage>
        <taxon>Bacteria</taxon>
        <taxon>Pseudomonadati</taxon>
        <taxon>Pseudomonadota</taxon>
        <taxon>Alphaproteobacteria</taxon>
        <taxon>Hyphomicrobiales</taxon>
        <taxon>Hyphomicrobiaceae</taxon>
        <taxon>Methyloceanibacter</taxon>
    </lineage>
</organism>
<keyword evidence="8" id="KW-0732">Signal</keyword>
<accession>A0A1E3VZB8</accession>
<comment type="similarity">
    <text evidence="2">Belongs to the YkuD family.</text>
</comment>
<evidence type="ECO:0000256" key="2">
    <source>
        <dbReference type="ARBA" id="ARBA00005992"/>
    </source>
</evidence>
<dbReference type="UniPathway" id="UPA00219"/>
<dbReference type="GO" id="GO:0018104">
    <property type="term" value="P:peptidoglycan-protein cross-linking"/>
    <property type="evidence" value="ECO:0007669"/>
    <property type="project" value="TreeGrafter"/>
</dbReference>
<dbReference type="EMBL" id="LPWF01000023">
    <property type="protein sequence ID" value="ODR98246.1"/>
    <property type="molecule type" value="Genomic_DNA"/>
</dbReference>
<dbReference type="STRING" id="1774969.AUC69_10140"/>
<evidence type="ECO:0000313" key="11">
    <source>
        <dbReference type="Proteomes" id="UP000094472"/>
    </source>
</evidence>
<dbReference type="RefSeq" id="WP_069441465.1">
    <property type="nucleotide sequence ID" value="NZ_LPWF01000023.1"/>
</dbReference>
<dbReference type="GO" id="GO:0008360">
    <property type="term" value="P:regulation of cell shape"/>
    <property type="evidence" value="ECO:0007669"/>
    <property type="project" value="UniProtKB-KW"/>
</dbReference>
<dbReference type="PANTHER" id="PTHR30582:SF2">
    <property type="entry name" value="L,D-TRANSPEPTIDASE YCIB-RELATED"/>
    <property type="match status" value="1"/>
</dbReference>
<protein>
    <recommendedName>
        <fullName evidence="9">L,D-TPase catalytic domain-containing protein</fullName>
    </recommendedName>
</protein>